<keyword evidence="3" id="KW-1185">Reference proteome</keyword>
<proteinExistence type="predicted"/>
<keyword evidence="1" id="KW-0732">Signal</keyword>
<evidence type="ECO:0000313" key="2">
    <source>
        <dbReference type="EMBL" id="EBA07670.1"/>
    </source>
</evidence>
<organism evidence="2 3">
    <name type="scientific">Sagittula stellata (strain ATCC 700073 / DSM 11524 / E-37)</name>
    <dbReference type="NCBI Taxonomy" id="388399"/>
    <lineage>
        <taxon>Bacteria</taxon>
        <taxon>Pseudomonadati</taxon>
        <taxon>Pseudomonadota</taxon>
        <taxon>Alphaproteobacteria</taxon>
        <taxon>Rhodobacterales</taxon>
        <taxon>Roseobacteraceae</taxon>
        <taxon>Sagittula</taxon>
    </lineage>
</organism>
<evidence type="ECO:0000256" key="1">
    <source>
        <dbReference type="SAM" id="SignalP"/>
    </source>
</evidence>
<evidence type="ECO:0000313" key="3">
    <source>
        <dbReference type="Proteomes" id="UP000005713"/>
    </source>
</evidence>
<dbReference type="EMBL" id="AAYA01000008">
    <property type="protein sequence ID" value="EBA07670.1"/>
    <property type="molecule type" value="Genomic_DNA"/>
</dbReference>
<comment type="caution">
    <text evidence="2">The sequence shown here is derived from an EMBL/GenBank/DDBJ whole genome shotgun (WGS) entry which is preliminary data.</text>
</comment>
<dbReference type="Proteomes" id="UP000005713">
    <property type="component" value="Unassembled WGS sequence"/>
</dbReference>
<dbReference type="OrthoDB" id="7745874at2"/>
<feature type="chain" id="PRO_5002654409" evidence="1">
    <location>
        <begin position="23"/>
        <end position="78"/>
    </location>
</feature>
<accession>A3K569</accession>
<protein>
    <submittedName>
        <fullName evidence="2">Uncharacterized protein</fullName>
    </submittedName>
</protein>
<feature type="signal peptide" evidence="1">
    <location>
        <begin position="1"/>
        <end position="22"/>
    </location>
</feature>
<gene>
    <name evidence="2" type="ORF">SSE37_13828</name>
</gene>
<sequence length="78" mass="8294">MKHILAPALVALTLLTPALASAACSVEYKAKRDDPLRLDHGTIVLDACESAAQVEREVRTRLAANGWILLKILGTTAG</sequence>
<reference evidence="2 3" key="1">
    <citation type="submission" date="2006-06" db="EMBL/GenBank/DDBJ databases">
        <authorList>
            <person name="Moran M.A."/>
            <person name="Ferriera S."/>
            <person name="Johnson J."/>
            <person name="Kravitz S."/>
            <person name="Beeson K."/>
            <person name="Sutton G."/>
            <person name="Rogers Y.-H."/>
            <person name="Friedman R."/>
            <person name="Frazier M."/>
            <person name="Venter J.C."/>
        </authorList>
    </citation>
    <scope>NUCLEOTIDE SEQUENCE [LARGE SCALE GENOMIC DNA]</scope>
    <source>
        <strain evidence="2 3">E-37</strain>
    </source>
</reference>
<dbReference type="PROSITE" id="PS51257">
    <property type="entry name" value="PROKAR_LIPOPROTEIN"/>
    <property type="match status" value="1"/>
</dbReference>
<dbReference type="RefSeq" id="WP_005860071.1">
    <property type="nucleotide sequence ID" value="NZ_AAYA01000008.1"/>
</dbReference>
<dbReference type="AlphaFoldDB" id="A3K569"/>
<name>A3K569_SAGS3</name>